<feature type="signal peptide" evidence="1">
    <location>
        <begin position="1"/>
        <end position="21"/>
    </location>
</feature>
<name>A0ABY2AMD8_9GAMM</name>
<keyword evidence="1" id="KW-0732">Signal</keyword>
<keyword evidence="3" id="KW-1185">Reference proteome</keyword>
<organism evidence="2 3">
    <name type="scientific">Corallincola luteus</name>
    <dbReference type="NCBI Taxonomy" id="1775177"/>
    <lineage>
        <taxon>Bacteria</taxon>
        <taxon>Pseudomonadati</taxon>
        <taxon>Pseudomonadota</taxon>
        <taxon>Gammaproteobacteria</taxon>
        <taxon>Alteromonadales</taxon>
        <taxon>Psychromonadaceae</taxon>
        <taxon>Corallincola</taxon>
    </lineage>
</organism>
<evidence type="ECO:0000256" key="1">
    <source>
        <dbReference type="SAM" id="SignalP"/>
    </source>
</evidence>
<evidence type="ECO:0000313" key="2">
    <source>
        <dbReference type="EMBL" id="TCI02737.1"/>
    </source>
</evidence>
<evidence type="ECO:0000313" key="3">
    <source>
        <dbReference type="Proteomes" id="UP000292554"/>
    </source>
</evidence>
<dbReference type="Proteomes" id="UP000292554">
    <property type="component" value="Unassembled WGS sequence"/>
</dbReference>
<protein>
    <recommendedName>
        <fullName evidence="4">Pullulanase</fullName>
    </recommendedName>
</protein>
<proteinExistence type="predicted"/>
<reference evidence="2 3" key="1">
    <citation type="submission" date="2019-02" db="EMBL/GenBank/DDBJ databases">
        <title>Corallincola luteus sp. nov., a marine bacterium isolated from surface sediment of Bohai Sea in China.</title>
        <authorList>
            <person name="Ren Q."/>
        </authorList>
    </citation>
    <scope>NUCLEOTIDE SEQUENCE [LARGE SCALE GENOMIC DNA]</scope>
    <source>
        <strain evidence="2 3">DASS28</strain>
    </source>
</reference>
<gene>
    <name evidence="2" type="ORF">EZV61_13150</name>
</gene>
<dbReference type="RefSeq" id="WP_131416147.1">
    <property type="nucleotide sequence ID" value="NZ_SJXE01000006.1"/>
</dbReference>
<feature type="chain" id="PRO_5045149156" description="Pullulanase" evidence="1">
    <location>
        <begin position="22"/>
        <end position="147"/>
    </location>
</feature>
<dbReference type="EMBL" id="SJXE01000006">
    <property type="protein sequence ID" value="TCI02737.1"/>
    <property type="molecule type" value="Genomic_DNA"/>
</dbReference>
<evidence type="ECO:0008006" key="4">
    <source>
        <dbReference type="Google" id="ProtNLM"/>
    </source>
</evidence>
<accession>A0ABY2AMD8</accession>
<sequence length="147" mass="16157">MFKKLLLVTLAAAALATGCTAGGGSSASGKRDMSEFMYLRGVFTWWDAEPEFQLKKTDADDVYYSSAELVADGQPYDFKFADAGWSAGSNCGFKGKEDEVIEIGKRAKVNCSSAFENFKFTPPDTGVYNFFIDFSKEVPEAYIEKAQ</sequence>
<dbReference type="PROSITE" id="PS51257">
    <property type="entry name" value="PROKAR_LIPOPROTEIN"/>
    <property type="match status" value="1"/>
</dbReference>
<comment type="caution">
    <text evidence="2">The sequence shown here is derived from an EMBL/GenBank/DDBJ whole genome shotgun (WGS) entry which is preliminary data.</text>
</comment>